<dbReference type="InterPro" id="IPR032836">
    <property type="entry name" value="DsrE2-like"/>
</dbReference>
<organism evidence="1 2">
    <name type="scientific">Prosthecochloris marina</name>
    <dbReference type="NCBI Taxonomy" id="2017681"/>
    <lineage>
        <taxon>Bacteria</taxon>
        <taxon>Pseudomonadati</taxon>
        <taxon>Chlorobiota</taxon>
        <taxon>Chlorobiia</taxon>
        <taxon>Chlorobiales</taxon>
        <taxon>Chlorobiaceae</taxon>
        <taxon>Prosthecochloris</taxon>
    </lineage>
</organism>
<accession>A0A317T692</accession>
<dbReference type="PANTHER" id="PTHR34655:SF2">
    <property type="entry name" value="PEROXIREDOXIN FAMILY PROTEIN"/>
    <property type="match status" value="1"/>
</dbReference>
<name>A0A317T692_9CHLB</name>
<proteinExistence type="predicted"/>
<dbReference type="Pfam" id="PF13686">
    <property type="entry name" value="DrsE_2"/>
    <property type="match status" value="1"/>
</dbReference>
<dbReference type="EMBL" id="PDNZ01000004">
    <property type="protein sequence ID" value="PWW82192.1"/>
    <property type="molecule type" value="Genomic_DNA"/>
</dbReference>
<dbReference type="InterPro" id="IPR027396">
    <property type="entry name" value="DsrEFH-like"/>
</dbReference>
<protein>
    <recommendedName>
        <fullName evidence="3">Peroxiredoxin family protein</fullName>
    </recommendedName>
</protein>
<comment type="caution">
    <text evidence="1">The sequence shown here is derived from an EMBL/GenBank/DDBJ whole genome shotgun (WGS) entry which is preliminary data.</text>
</comment>
<sequence>MERQKLSIVCFSGDFDKALAAFTLATGAAAVNWEVKMFFTFWGLNILKKKTGRTWIGGGVLAKVFNFLMGGKKNLPLSRLNFGGASPVLMTGMMKKSNVATLDELVEAAKALDIDFVACEMAMHILGIDKNDLDEHVKHVAGVATFLDASKDGHIIFI</sequence>
<evidence type="ECO:0008006" key="3">
    <source>
        <dbReference type="Google" id="ProtNLM"/>
    </source>
</evidence>
<evidence type="ECO:0000313" key="2">
    <source>
        <dbReference type="Proteomes" id="UP000246278"/>
    </source>
</evidence>
<dbReference type="OrthoDB" id="9792592at2"/>
<keyword evidence="2" id="KW-1185">Reference proteome</keyword>
<dbReference type="PANTHER" id="PTHR34655">
    <property type="entry name" value="CONSERVED WITHIN P. AEROPHILUM"/>
    <property type="match status" value="1"/>
</dbReference>
<reference evidence="2" key="1">
    <citation type="submission" date="2017-10" db="EMBL/GenBank/DDBJ databases">
        <authorList>
            <person name="Gaisin V.A."/>
            <person name="Rysina M.S."/>
            <person name="Grouzdev D.S."/>
        </authorList>
    </citation>
    <scope>NUCLEOTIDE SEQUENCE [LARGE SCALE GENOMIC DNA]</scope>
    <source>
        <strain evidence="2">V1</strain>
    </source>
</reference>
<dbReference type="Gene3D" id="3.40.1260.10">
    <property type="entry name" value="DsrEFH-like"/>
    <property type="match status" value="1"/>
</dbReference>
<dbReference type="Proteomes" id="UP000246278">
    <property type="component" value="Unassembled WGS sequence"/>
</dbReference>
<dbReference type="RefSeq" id="WP_110023326.1">
    <property type="nucleotide sequence ID" value="NZ_PDNZ01000004.1"/>
</dbReference>
<evidence type="ECO:0000313" key="1">
    <source>
        <dbReference type="EMBL" id="PWW82192.1"/>
    </source>
</evidence>
<dbReference type="SUPFAM" id="SSF75169">
    <property type="entry name" value="DsrEFH-like"/>
    <property type="match status" value="1"/>
</dbReference>
<dbReference type="AlphaFoldDB" id="A0A317T692"/>
<gene>
    <name evidence="1" type="ORF">CR164_07635</name>
</gene>